<dbReference type="AlphaFoldDB" id="A0A8J9Y4I2"/>
<dbReference type="Gene3D" id="1.10.2080.10">
    <property type="entry name" value="Insect odorant-binding protein A10/Ejaculatory bulb-specific protein 3"/>
    <property type="match status" value="1"/>
</dbReference>
<dbReference type="SUPFAM" id="SSF100910">
    <property type="entry name" value="Chemosensory protein Csp2"/>
    <property type="match status" value="1"/>
</dbReference>
<feature type="region of interest" description="Disordered" evidence="1">
    <location>
        <begin position="125"/>
        <end position="153"/>
    </location>
</feature>
<gene>
    <name evidence="3" type="ORF">BINO364_LOCUS514</name>
</gene>
<feature type="non-terminal residue" evidence="3">
    <location>
        <position position="153"/>
    </location>
</feature>
<feature type="compositionally biased region" description="Polar residues" evidence="1">
    <location>
        <begin position="144"/>
        <end position="153"/>
    </location>
</feature>
<dbReference type="PANTHER" id="PTHR11257">
    <property type="entry name" value="CHEMOSENSORY PROTEIN-RELATED"/>
    <property type="match status" value="1"/>
</dbReference>
<keyword evidence="4" id="KW-1185">Reference proteome</keyword>
<evidence type="ECO:0008006" key="5">
    <source>
        <dbReference type="Google" id="ProtNLM"/>
    </source>
</evidence>
<dbReference type="OrthoDB" id="8183954at2759"/>
<dbReference type="Proteomes" id="UP000838878">
    <property type="component" value="Chromosome 1"/>
</dbReference>
<accession>A0A8J9Y4I2</accession>
<feature type="signal peptide" evidence="2">
    <location>
        <begin position="1"/>
        <end position="19"/>
    </location>
</feature>
<evidence type="ECO:0000313" key="3">
    <source>
        <dbReference type="EMBL" id="CAH0713341.1"/>
    </source>
</evidence>
<dbReference type="Pfam" id="PF03392">
    <property type="entry name" value="OS-D"/>
    <property type="match status" value="1"/>
</dbReference>
<evidence type="ECO:0000256" key="1">
    <source>
        <dbReference type="SAM" id="MobiDB-lite"/>
    </source>
</evidence>
<sequence length="153" mass="17589">MHIILQSLLIFCFIYQYKCNETYTSKYDGVDLDEILASDRLLAGYVNCLLDKGPCTPDGKELKMNLPDAIENDCKKCTDKQKVGADKVMHYIIDHKPEDWDKLENKYNSDGTYKLKYLVSKEKLNEHENVAEDDDENDDEESNGHSSGQVIKE</sequence>
<proteinExistence type="predicted"/>
<protein>
    <recommendedName>
        <fullName evidence="5">Chemosensory protein</fullName>
    </recommendedName>
</protein>
<name>A0A8J9Y4I2_9NEOP</name>
<evidence type="ECO:0000256" key="2">
    <source>
        <dbReference type="SAM" id="SignalP"/>
    </source>
</evidence>
<dbReference type="InterPro" id="IPR036682">
    <property type="entry name" value="OS_D_A10/PebIII_sf"/>
</dbReference>
<organism evidence="3 4">
    <name type="scientific">Brenthis ino</name>
    <name type="common">lesser marbled fritillary</name>
    <dbReference type="NCBI Taxonomy" id="405034"/>
    <lineage>
        <taxon>Eukaryota</taxon>
        <taxon>Metazoa</taxon>
        <taxon>Ecdysozoa</taxon>
        <taxon>Arthropoda</taxon>
        <taxon>Hexapoda</taxon>
        <taxon>Insecta</taxon>
        <taxon>Pterygota</taxon>
        <taxon>Neoptera</taxon>
        <taxon>Endopterygota</taxon>
        <taxon>Lepidoptera</taxon>
        <taxon>Glossata</taxon>
        <taxon>Ditrysia</taxon>
        <taxon>Papilionoidea</taxon>
        <taxon>Nymphalidae</taxon>
        <taxon>Heliconiinae</taxon>
        <taxon>Argynnini</taxon>
        <taxon>Brenthis</taxon>
    </lineage>
</organism>
<feature type="compositionally biased region" description="Acidic residues" evidence="1">
    <location>
        <begin position="131"/>
        <end position="141"/>
    </location>
</feature>
<dbReference type="InterPro" id="IPR005055">
    <property type="entry name" value="A10/PebIII"/>
</dbReference>
<dbReference type="PANTHER" id="PTHR11257:SF12">
    <property type="entry name" value="EJACULATORY BULB-SPECIFIC PROTEIN 3-RELATED"/>
    <property type="match status" value="1"/>
</dbReference>
<dbReference type="EMBL" id="OV170221">
    <property type="protein sequence ID" value="CAH0713341.1"/>
    <property type="molecule type" value="Genomic_DNA"/>
</dbReference>
<keyword evidence="2" id="KW-0732">Signal</keyword>
<feature type="chain" id="PRO_5035464593" description="Chemosensory protein" evidence="2">
    <location>
        <begin position="20"/>
        <end position="153"/>
    </location>
</feature>
<reference evidence="3" key="1">
    <citation type="submission" date="2021-12" db="EMBL/GenBank/DDBJ databases">
        <authorList>
            <person name="Martin H S."/>
        </authorList>
    </citation>
    <scope>NUCLEOTIDE SEQUENCE</scope>
</reference>
<evidence type="ECO:0000313" key="4">
    <source>
        <dbReference type="Proteomes" id="UP000838878"/>
    </source>
</evidence>